<reference evidence="7 8" key="1">
    <citation type="submission" date="2020-07" db="EMBL/GenBank/DDBJ databases">
        <title>Sequencing the genomes of 1000 actinobacteria strains.</title>
        <authorList>
            <person name="Klenk H.-P."/>
        </authorList>
    </citation>
    <scope>NUCLEOTIDE SEQUENCE [LARGE SCALE GENOMIC DNA]</scope>
    <source>
        <strain evidence="7 8">DSM 43814</strain>
    </source>
</reference>
<evidence type="ECO:0000256" key="3">
    <source>
        <dbReference type="ARBA" id="ARBA00022737"/>
    </source>
</evidence>
<dbReference type="Gene3D" id="2.180.10.10">
    <property type="entry name" value="RHS repeat-associated core"/>
    <property type="match status" value="2"/>
</dbReference>
<dbReference type="Pfam" id="PF03534">
    <property type="entry name" value="SpvB"/>
    <property type="match status" value="1"/>
</dbReference>
<evidence type="ECO:0000256" key="5">
    <source>
        <dbReference type="SAM" id="SignalP"/>
    </source>
</evidence>
<comment type="caution">
    <text evidence="7">The sequence shown here is derived from an EMBL/GenBank/DDBJ whole genome shotgun (WGS) entry which is preliminary data.</text>
</comment>
<evidence type="ECO:0000313" key="7">
    <source>
        <dbReference type="EMBL" id="NYF56969.1"/>
    </source>
</evidence>
<feature type="domain" description="Teneurin-like YD-shell" evidence="6">
    <location>
        <begin position="1645"/>
        <end position="1849"/>
    </location>
</feature>
<keyword evidence="4" id="KW-0843">Virulence</keyword>
<dbReference type="InterPro" id="IPR022385">
    <property type="entry name" value="Rhs_assc_core"/>
</dbReference>
<feature type="chain" id="PRO_5046757864" evidence="5">
    <location>
        <begin position="25"/>
        <end position="2124"/>
    </location>
</feature>
<protein>
    <submittedName>
        <fullName evidence="7">RHS repeat-associated protein</fullName>
    </submittedName>
</protein>
<organism evidence="7 8">
    <name type="scientific">Micromonospora purpureochromogenes</name>
    <dbReference type="NCBI Taxonomy" id="47872"/>
    <lineage>
        <taxon>Bacteria</taxon>
        <taxon>Bacillati</taxon>
        <taxon>Actinomycetota</taxon>
        <taxon>Actinomycetes</taxon>
        <taxon>Micromonosporales</taxon>
        <taxon>Micromonosporaceae</taxon>
        <taxon>Micromonospora</taxon>
    </lineage>
</organism>
<evidence type="ECO:0000259" key="6">
    <source>
        <dbReference type="Pfam" id="PF25023"/>
    </source>
</evidence>
<dbReference type="Pfam" id="PF25023">
    <property type="entry name" value="TEN_YD-shell"/>
    <property type="match status" value="1"/>
</dbReference>
<accession>A0ABX2RNV4</accession>
<keyword evidence="3" id="KW-0677">Repeat</keyword>
<comment type="subcellular location">
    <subcellularLocation>
        <location evidence="1">Secreted</location>
    </subcellularLocation>
</comment>
<evidence type="ECO:0000313" key="8">
    <source>
        <dbReference type="Proteomes" id="UP000631553"/>
    </source>
</evidence>
<dbReference type="Pfam" id="PF05593">
    <property type="entry name" value="RHS_repeat"/>
    <property type="match status" value="1"/>
</dbReference>
<evidence type="ECO:0000256" key="4">
    <source>
        <dbReference type="ARBA" id="ARBA00023026"/>
    </source>
</evidence>
<keyword evidence="8" id="KW-1185">Reference proteome</keyword>
<name>A0ABX2RNV4_9ACTN</name>
<dbReference type="PANTHER" id="PTHR32305">
    <property type="match status" value="1"/>
</dbReference>
<evidence type="ECO:0000256" key="2">
    <source>
        <dbReference type="ARBA" id="ARBA00022525"/>
    </source>
</evidence>
<dbReference type="InterPro" id="IPR031325">
    <property type="entry name" value="RHS_repeat"/>
</dbReference>
<dbReference type="InterPro" id="IPR003284">
    <property type="entry name" value="Sal_SpvB"/>
</dbReference>
<dbReference type="EMBL" id="JACCCQ010000001">
    <property type="protein sequence ID" value="NYF56969.1"/>
    <property type="molecule type" value="Genomic_DNA"/>
</dbReference>
<gene>
    <name evidence="7" type="ORF">HDA35_002800</name>
</gene>
<feature type="signal peptide" evidence="5">
    <location>
        <begin position="1"/>
        <end position="24"/>
    </location>
</feature>
<dbReference type="Proteomes" id="UP000631553">
    <property type="component" value="Unassembled WGS sequence"/>
</dbReference>
<sequence length="2124" mass="229142">MSALLGAGLVGVMAAGLVAVPAQADPPPQRLARQTEKVDKDGTAVRVKAWPYQPQRPVSAPAPAPVWPRPGRATVTLPTGDQALRAAGLPVTVARAGGPAGRRTSSVSVELLDRSTAPKGWRDGLLMRVTGPRGAVAEGAAELTVDYRDFRHAHGADWASRLRLWRLPQCAVTTPGAPGCAATPLDSANDVKAGLVSATVPVAAASDDVTAARTATEAATMVALAAGPSGPSGDFTATSLAPSATWTSGGSAGDFSWSYPMQTPPSIAGAAPTLSVSYSSSSVDGRSGVTNNQPSWLGEGFDFAPGYIERTYVNCVDDMANSPNNTTKTGDLCWRSDNATLSLNGTGSELVHETGKGWHARDEDASRIEKLTGATHGGNDGEYWKVTGGDGTQYFFGRHSLPGQTSTTDSAWTVPVAGNHVGEPCRQTEFKSSFCNQVWRWNLDYVVDTHGNTISYWYAKETNKYARNITDTDVPSYVRGGHLTRIDYGTWDRGATDRSVKAVAQVVFAPGDRCVTSSCATHNATNWPDTPWDQECTGSTCAGKYSPTFWSTKRLAKATTRVWDTTKATPAWQDIDSWTFTHSFPSAGDGSDHAGMWLQSIVRAGLHGTPVTLPPVTFTPISLPNRVLTQNNTSNNWQRIDQIITEAGAKIDIEWELPDCSATSLPSAAHTNTRLCYPVLVPDPNDPTGKALVTEWWHKHRVKSISESDLPTWSAGHQAPPHFTYYEYEGAPAWHYADDDGLVKTNRKTWNQFRGYATVKTRTGDVAGAQTLVETRYLRGMHGDRLAPSGGTREVTVGASLGSETVYDEDQFAGMIREQILYNGADTKPVSKTVNVPWRSPAMASRTINGDTVTARFTGVKATYSAEALGVDGARGWRTTRTQSWFSDTYGTAERTQDDGDLSRSGDETCVVNTYNRSTGANLVKTLKQVTTTSLPCGTAPTSTDHVSGDVRYYYDGATSVDTAPTRGLVTRTESLKDWTTAGGTVWQTTKQNTFDVFGRPLTATDLKGNVTQTAYTPASGGPVTLETTTIPTPFSWVSTKEKDLRGQTTRTTDPNNRITDVAYDGLGRTWRVWNAGWSRTGNESSPSVEYTYWFAPNRDAYPYTRTRTLHAGGGYRDSYQILDSLLRERQTQTAGIGGGAVVADTIYDRVGRASTSYRPHLEPGSPSGTLWWEPEWSVPAVTKTVFDNAGRPVAQIFLGQEGTDNLVEKWRTTTSHEGDLTKVTPPLGGTPTTTVTDIEGRTVELRQHTSGTGVAGPYQSTHYSYNAKGKLVRVTDHLGDKWTYAFDMKGRVTHITDPDKGSSVSQYNDYNELEKTTDARGESIWYVYDALGRKSELRDDSATGSLRVKWKYDRLYTGSTVGAKGQLTEAYRYEYVPGGTTSIYKWQVGGFNGRGQPTNVNHVVPAVEGSGLAATWTIGYGYSPYDGSPTSVSYPAAGALPDETVTTVYDGTTGLPTGLTSTATGVGSYVTNQAYTAYGEPTVTTRKTAGGVYVEDALYYDEVTRRVSHSSVKPETATGTVSDRHYSYDHTGNVTSIADLPQVGSADTQCFLYDALRRLTTAWTPKSGVTCGTDPAVANLGGPAPYWLHWTMDEIGNRKEEVNRAAAGETKRTYATPTPGADVARPHSVDAMTTTLPGQSPVTTAYRYDNSGNTVCRPSGTAANDCGTGAGSQVLAWDAEGRLTSVTAGGATVEGNVYDAEGTRLIRRDATGTTLYLPGQDVRRNTASVISGTRYYAFGGRVVASRVASGLTWVFSDHQGTQHTSVNAASQAVSLRRQLPYGGSRGSVPAWPNSKGFVGGEKDPTGLTHLGARKYDPVLGRFISVDPVQDLSDPQQWNSYAYSNNNPVTFSDPSGQKFEEESWADYNRRLIEHDRKQREKAKPPKVKNTVLKGHLNAIYNREVSSSWKGDGKLGTAVRLEIRTSQKVNANKDWHYKKGAEVFLGLSKLLEADRKARSAGKPPVLSDRERQIALDESRELWSSLNTDDPNNRFVATVASTAQGREHLDEAKRLMGTATSEKWGYSTKEFTGSGFKEEKRGTKVTGLTRTVAPRLGGVANTLSVVGDLLLIYEVGKAAFSDNPEGALREILCGMGSPACAGPIGNDGLNSYWGTPSGEIIAVPNA</sequence>
<dbReference type="InterPro" id="IPR050708">
    <property type="entry name" value="T6SS_VgrG/RHS"/>
</dbReference>
<evidence type="ECO:0000256" key="1">
    <source>
        <dbReference type="ARBA" id="ARBA00004613"/>
    </source>
</evidence>
<dbReference type="InterPro" id="IPR006530">
    <property type="entry name" value="YD"/>
</dbReference>
<dbReference type="RefSeq" id="WP_308495086.1">
    <property type="nucleotide sequence ID" value="NZ_JACCCQ010000001.1"/>
</dbReference>
<dbReference type="InterPro" id="IPR056823">
    <property type="entry name" value="TEN-like_YD-shell"/>
</dbReference>
<dbReference type="NCBIfam" id="TIGR03696">
    <property type="entry name" value="Rhs_assc_core"/>
    <property type="match status" value="1"/>
</dbReference>
<dbReference type="PANTHER" id="PTHR32305:SF17">
    <property type="entry name" value="TRNA NUCLEASE WAPA"/>
    <property type="match status" value="1"/>
</dbReference>
<keyword evidence="2" id="KW-0964">Secreted</keyword>
<keyword evidence="5" id="KW-0732">Signal</keyword>
<proteinExistence type="predicted"/>
<dbReference type="NCBIfam" id="TIGR01643">
    <property type="entry name" value="YD_repeat_2x"/>
    <property type="match status" value="1"/>
</dbReference>